<dbReference type="InterPro" id="IPR019787">
    <property type="entry name" value="Znf_PHD-finger"/>
</dbReference>
<evidence type="ECO:0000313" key="9">
    <source>
        <dbReference type="Proteomes" id="UP000272942"/>
    </source>
</evidence>
<reference evidence="10" key="1">
    <citation type="submission" date="2016-06" db="UniProtKB">
        <authorList>
            <consortium name="WormBaseParasite"/>
        </authorList>
    </citation>
    <scope>IDENTIFICATION</scope>
</reference>
<dbReference type="InterPro" id="IPR011011">
    <property type="entry name" value="Znf_FYVE_PHD"/>
</dbReference>
<keyword evidence="2 5" id="KW-0863">Zinc-finger</keyword>
<dbReference type="PROSITE" id="PS51183">
    <property type="entry name" value="JMJN"/>
    <property type="match status" value="1"/>
</dbReference>
<dbReference type="PANTHER" id="PTHR10694:SF33">
    <property type="entry name" value="LYSINE-SPECIFIC DEMETHYLASE 5"/>
    <property type="match status" value="1"/>
</dbReference>
<keyword evidence="3" id="KW-0862">Zinc</keyword>
<dbReference type="SMART" id="SM00249">
    <property type="entry name" value="PHD"/>
    <property type="match status" value="1"/>
</dbReference>
<dbReference type="Pfam" id="PF00628">
    <property type="entry name" value="PHD"/>
    <property type="match status" value="1"/>
</dbReference>
<organism evidence="10">
    <name type="scientific">Echinostoma caproni</name>
    <dbReference type="NCBI Taxonomy" id="27848"/>
    <lineage>
        <taxon>Eukaryota</taxon>
        <taxon>Metazoa</taxon>
        <taxon>Spiralia</taxon>
        <taxon>Lophotrochozoa</taxon>
        <taxon>Platyhelminthes</taxon>
        <taxon>Trematoda</taxon>
        <taxon>Digenea</taxon>
        <taxon>Plagiorchiida</taxon>
        <taxon>Echinostomata</taxon>
        <taxon>Echinostomatoidea</taxon>
        <taxon>Echinostomatidae</taxon>
        <taxon>Echinostoma</taxon>
    </lineage>
</organism>
<dbReference type="Gene3D" id="3.30.40.10">
    <property type="entry name" value="Zinc/RING finger domain, C3HC4 (zinc finger)"/>
    <property type="match status" value="1"/>
</dbReference>
<protein>
    <submittedName>
        <fullName evidence="10">[histone H3]-trimethyl-L-lysine(4) demethylase</fullName>
    </submittedName>
</protein>
<evidence type="ECO:0000256" key="4">
    <source>
        <dbReference type="ARBA" id="ARBA00023004"/>
    </source>
</evidence>
<feature type="domain" description="PHD-type" evidence="6">
    <location>
        <begin position="121"/>
        <end position="173"/>
    </location>
</feature>
<reference evidence="8 9" key="2">
    <citation type="submission" date="2018-11" db="EMBL/GenBank/DDBJ databases">
        <authorList>
            <consortium name="Pathogen Informatics"/>
        </authorList>
    </citation>
    <scope>NUCLEOTIDE SEQUENCE [LARGE SCALE GENOMIC DNA]</scope>
    <source>
        <strain evidence="8 9">Egypt</strain>
    </source>
</reference>
<dbReference type="GO" id="GO:0006355">
    <property type="term" value="P:regulation of DNA-templated transcription"/>
    <property type="evidence" value="ECO:0007669"/>
    <property type="project" value="TreeGrafter"/>
</dbReference>
<dbReference type="PANTHER" id="PTHR10694">
    <property type="entry name" value="LYSINE-SPECIFIC DEMETHYLASE"/>
    <property type="match status" value="1"/>
</dbReference>
<dbReference type="PROSITE" id="PS50016">
    <property type="entry name" value="ZF_PHD_2"/>
    <property type="match status" value="1"/>
</dbReference>
<evidence type="ECO:0000256" key="1">
    <source>
        <dbReference type="ARBA" id="ARBA00022723"/>
    </source>
</evidence>
<dbReference type="InterPro" id="IPR019786">
    <property type="entry name" value="Zinc_finger_PHD-type_CS"/>
</dbReference>
<dbReference type="GO" id="GO:0003677">
    <property type="term" value="F:DNA binding"/>
    <property type="evidence" value="ECO:0007669"/>
    <property type="project" value="InterPro"/>
</dbReference>
<evidence type="ECO:0000259" key="6">
    <source>
        <dbReference type="PROSITE" id="PS50016"/>
    </source>
</evidence>
<evidence type="ECO:0000256" key="5">
    <source>
        <dbReference type="PROSITE-ProRule" id="PRU00146"/>
    </source>
</evidence>
<dbReference type="InterPro" id="IPR013083">
    <property type="entry name" value="Znf_RING/FYVE/PHD"/>
</dbReference>
<dbReference type="EMBL" id="UZAN01063071">
    <property type="protein sequence ID" value="VDP93402.1"/>
    <property type="molecule type" value="Genomic_DNA"/>
</dbReference>
<evidence type="ECO:0000313" key="8">
    <source>
        <dbReference type="EMBL" id="VDP93402.1"/>
    </source>
</evidence>
<dbReference type="GO" id="GO:0005634">
    <property type="term" value="C:nucleus"/>
    <property type="evidence" value="ECO:0007669"/>
    <property type="project" value="TreeGrafter"/>
</dbReference>
<dbReference type="GO" id="GO:0008270">
    <property type="term" value="F:zinc ion binding"/>
    <property type="evidence" value="ECO:0007669"/>
    <property type="project" value="UniProtKB-KW"/>
</dbReference>
<dbReference type="Pfam" id="PF02375">
    <property type="entry name" value="JmjN"/>
    <property type="match status" value="1"/>
</dbReference>
<accession>A0A183BA95</accession>
<evidence type="ECO:0000256" key="3">
    <source>
        <dbReference type="ARBA" id="ARBA00022833"/>
    </source>
</evidence>
<dbReference type="InterPro" id="IPR036431">
    <property type="entry name" value="ARID_dom_sf"/>
</dbReference>
<keyword evidence="9" id="KW-1185">Reference proteome</keyword>
<keyword evidence="4" id="KW-0408">Iron</keyword>
<dbReference type="InterPro" id="IPR003349">
    <property type="entry name" value="JmjN"/>
</dbReference>
<dbReference type="PROSITE" id="PS01359">
    <property type="entry name" value="ZF_PHD_1"/>
    <property type="match status" value="1"/>
</dbReference>
<dbReference type="GO" id="GO:0000785">
    <property type="term" value="C:chromatin"/>
    <property type="evidence" value="ECO:0007669"/>
    <property type="project" value="TreeGrafter"/>
</dbReference>
<dbReference type="WBParaSite" id="ECPE_0001617301-mRNA-1">
    <property type="protein sequence ID" value="ECPE_0001617301-mRNA-1"/>
    <property type="gene ID" value="ECPE_0001617301"/>
</dbReference>
<gene>
    <name evidence="8" type="ORF">ECPE_LOCUS16130</name>
</gene>
<proteinExistence type="predicted"/>
<evidence type="ECO:0000313" key="10">
    <source>
        <dbReference type="WBParaSite" id="ECPE_0001617301-mRNA-1"/>
    </source>
</evidence>
<evidence type="ECO:0000259" key="7">
    <source>
        <dbReference type="PROSITE" id="PS51183"/>
    </source>
</evidence>
<dbReference type="Gene3D" id="2.60.120.650">
    <property type="entry name" value="Cupin"/>
    <property type="match status" value="1"/>
</dbReference>
<sequence>MGSSFTFVPPPEAPVFRPTEDEFRDPLEYLMKIRHIGTKTGICKIIPPKLTCGFFKFTPQSWNPPFAVNMKEFSFTPRIQRLYELEGGDKIRVPSIGGRYLDLHSLHKEVRSAGGYEKIDDYLCRICGQGDDEDNLLVCDTDKCQACYHTYCLNPPLRSVPKCQWKCPECIRSMCLKPPEPYGFPQSNKCYSLHEFGVMADEFKSKYFGRPCTVSLTQYLHFTGYMW</sequence>
<name>A0A183BA95_9TREM</name>
<dbReference type="GO" id="GO:0034647">
    <property type="term" value="F:histone H3K4me/H3K4me2/H3K4me3 demethylase activity"/>
    <property type="evidence" value="ECO:0007669"/>
    <property type="project" value="TreeGrafter"/>
</dbReference>
<evidence type="ECO:0000256" key="2">
    <source>
        <dbReference type="ARBA" id="ARBA00022771"/>
    </source>
</evidence>
<dbReference type="OrthoDB" id="1678912at2759"/>
<keyword evidence="1" id="KW-0479">Metal-binding</keyword>
<dbReference type="SUPFAM" id="SSF46774">
    <property type="entry name" value="ARID-like"/>
    <property type="match status" value="1"/>
</dbReference>
<dbReference type="SMART" id="SM00545">
    <property type="entry name" value="JmjN"/>
    <property type="match status" value="1"/>
</dbReference>
<dbReference type="InterPro" id="IPR001965">
    <property type="entry name" value="Znf_PHD"/>
</dbReference>
<dbReference type="Proteomes" id="UP000272942">
    <property type="component" value="Unassembled WGS sequence"/>
</dbReference>
<dbReference type="CDD" id="cd16100">
    <property type="entry name" value="ARID"/>
    <property type="match status" value="1"/>
</dbReference>
<feature type="domain" description="JmjN" evidence="7">
    <location>
        <begin position="13"/>
        <end position="54"/>
    </location>
</feature>
<dbReference type="AlphaFoldDB" id="A0A183BA95"/>
<dbReference type="SUPFAM" id="SSF57903">
    <property type="entry name" value="FYVE/PHD zinc finger"/>
    <property type="match status" value="1"/>
</dbReference>